<gene>
    <name evidence="1" type="ORF">K458DRAFT_395420</name>
</gene>
<proteinExistence type="predicted"/>
<sequence>MANLKKTWFLVPTWKIPSSAVRPSYLITEPTDPRYPINPERMDASGIPATIYTEVFTSSSPELRMELSEDSATTLGIWGQFLHFVGLSAEAKLTMAKGIDNTYEFETMIFKSKEVQEYLEIAGVKKPLYMINGVKTVTGASLFTSHTKGFS</sequence>
<evidence type="ECO:0000313" key="2">
    <source>
        <dbReference type="Proteomes" id="UP000799291"/>
    </source>
</evidence>
<dbReference type="EMBL" id="MU005616">
    <property type="protein sequence ID" value="KAF2677948.1"/>
    <property type="molecule type" value="Genomic_DNA"/>
</dbReference>
<dbReference type="OrthoDB" id="4500473at2759"/>
<organism evidence="1 2">
    <name type="scientific">Lentithecium fluviatile CBS 122367</name>
    <dbReference type="NCBI Taxonomy" id="1168545"/>
    <lineage>
        <taxon>Eukaryota</taxon>
        <taxon>Fungi</taxon>
        <taxon>Dikarya</taxon>
        <taxon>Ascomycota</taxon>
        <taxon>Pezizomycotina</taxon>
        <taxon>Dothideomycetes</taxon>
        <taxon>Pleosporomycetidae</taxon>
        <taxon>Pleosporales</taxon>
        <taxon>Massarineae</taxon>
        <taxon>Lentitheciaceae</taxon>
        <taxon>Lentithecium</taxon>
    </lineage>
</organism>
<protein>
    <submittedName>
        <fullName evidence="1">Uncharacterized protein</fullName>
    </submittedName>
</protein>
<name>A0A6G1IIM9_9PLEO</name>
<dbReference type="AlphaFoldDB" id="A0A6G1IIM9"/>
<accession>A0A6G1IIM9</accession>
<reference evidence="1" key="1">
    <citation type="journal article" date="2020" name="Stud. Mycol.">
        <title>101 Dothideomycetes genomes: a test case for predicting lifestyles and emergence of pathogens.</title>
        <authorList>
            <person name="Haridas S."/>
            <person name="Albert R."/>
            <person name="Binder M."/>
            <person name="Bloem J."/>
            <person name="Labutti K."/>
            <person name="Salamov A."/>
            <person name="Andreopoulos B."/>
            <person name="Baker S."/>
            <person name="Barry K."/>
            <person name="Bills G."/>
            <person name="Bluhm B."/>
            <person name="Cannon C."/>
            <person name="Castanera R."/>
            <person name="Culley D."/>
            <person name="Daum C."/>
            <person name="Ezra D."/>
            <person name="Gonzalez J."/>
            <person name="Henrissat B."/>
            <person name="Kuo A."/>
            <person name="Liang C."/>
            <person name="Lipzen A."/>
            <person name="Lutzoni F."/>
            <person name="Magnuson J."/>
            <person name="Mondo S."/>
            <person name="Nolan M."/>
            <person name="Ohm R."/>
            <person name="Pangilinan J."/>
            <person name="Park H.-J."/>
            <person name="Ramirez L."/>
            <person name="Alfaro M."/>
            <person name="Sun H."/>
            <person name="Tritt A."/>
            <person name="Yoshinaga Y."/>
            <person name="Zwiers L.-H."/>
            <person name="Turgeon B."/>
            <person name="Goodwin S."/>
            <person name="Spatafora J."/>
            <person name="Crous P."/>
            <person name="Grigoriev I."/>
        </authorList>
    </citation>
    <scope>NUCLEOTIDE SEQUENCE</scope>
    <source>
        <strain evidence="1">CBS 122367</strain>
    </source>
</reference>
<dbReference type="Proteomes" id="UP000799291">
    <property type="component" value="Unassembled WGS sequence"/>
</dbReference>
<evidence type="ECO:0000313" key="1">
    <source>
        <dbReference type="EMBL" id="KAF2677948.1"/>
    </source>
</evidence>
<keyword evidence="2" id="KW-1185">Reference proteome</keyword>